<dbReference type="SUPFAM" id="SSF49313">
    <property type="entry name" value="Cadherin-like"/>
    <property type="match status" value="9"/>
</dbReference>
<dbReference type="Gene3D" id="2.60.40.3440">
    <property type="match status" value="2"/>
</dbReference>
<dbReference type="SMART" id="SM00869">
    <property type="entry name" value="Autotransporter"/>
    <property type="match status" value="1"/>
</dbReference>
<gene>
    <name evidence="3" type="ORF">SAMN06296058_1874</name>
</gene>
<feature type="signal peptide" evidence="1">
    <location>
        <begin position="1"/>
        <end position="34"/>
    </location>
</feature>
<dbReference type="Proteomes" id="UP000190341">
    <property type="component" value="Unassembled WGS sequence"/>
</dbReference>
<feature type="chain" id="PRO_5012911092" evidence="1">
    <location>
        <begin position="35"/>
        <end position="1581"/>
    </location>
</feature>
<dbReference type="GO" id="GO:0016020">
    <property type="term" value="C:membrane"/>
    <property type="evidence" value="ECO:0007669"/>
    <property type="project" value="InterPro"/>
</dbReference>
<organism evidence="3 4">
    <name type="scientific">Pseudoxanthomonas indica</name>
    <dbReference type="NCBI Taxonomy" id="428993"/>
    <lineage>
        <taxon>Bacteria</taxon>
        <taxon>Pseudomonadati</taxon>
        <taxon>Pseudomonadota</taxon>
        <taxon>Gammaproteobacteria</taxon>
        <taxon>Lysobacterales</taxon>
        <taxon>Lysobacteraceae</taxon>
        <taxon>Pseudoxanthomonas</taxon>
    </lineage>
</organism>
<sequence>MYRSSPNRPRGRVRAFFVGAVALMSLFLTASAWAQIVITPANLPAATVNSFYSQTFTGSGGSAPYSYQYTGTLPAGVGLSSTGVLSGLPTEAGTFSFTLVATDSNATIGAQAYLLVVDPPTTFLNPVSLSNATVGVPYGESITASGGIAPYSFHVSGGSFPPGLTLSSSGNLTGMPTAGGTYTFTISANGSSTGAGAPHGGSRSYTMSISAAMVTLPGTTLSDAMQGSPYSAALNSASGGTEPYSYAVTTGALPAGLSLNSNGTLTGTPSQSGDFNFEVVATDSSSGTGPYTSAPRGISLRVVAVSPPMVGMAFATVAQNSTSNPITLSISATPPATSVAVATQATHGTATAVGTTISYTPANGYTGPDAFTYTATNAGGTSSPATVSIVVDYPNIVVNAQGSWSAQVGQPFTQTLVWSGGTSPYDSFDVTGMPDGVTVTGTTANSVTISGTPTAAGPFNINARARDSSTGAGPFTVDQLFPMFVAAPTLNLLPGAGALPAATYGAAFAQGFSSSGGVGPYTYGISGSLPAGLSFNTATGQLSGIPEQVGLFNFTVSVSDSSTGMGPFSTSQNYSLQVTGPVFTISPASLPVATAGTYFNQALSTSGGIGPYSYSLFNGPLPQGVTLSASGVISGTPTESGTFNIAIETKDANNLATQALYTWVVNPAAITLSSSGSLDGTAGSLLSATITASGGIAPYSFALISGTLPLGVSFNSLGVLTGTPRSDGNYSLQVRATDQTGSFSERTFLYTIAPATIIVTPPVLPGGTSGTPYSYTLTSAGGIAPYTYAIASGNLPVGTSFSSNGVLSGTPTTPGSYTANIRSTDNAGYNTTVAYTIVISAPTITLAASAPFDGVVGAAQSSTITATGGTGPYRYSVVAGALPVGMSLSSSGVFSGTPVVSGSFNLTLRATDRFDNEGEQTFAYTIAAPAITVAPGTLGNGVRGTAFSQALSASGGIGAYSFAVSAGALPAGVSLSNAGVLSGTPTVDGAFNFTVTATDAYGFTGAQAYAWTIAAAPPTTAEDTAHVLSGASVSIDVTDNDVGVITSIAVVTPPTHGTATVNGLNVEYTPAAGYSGEDSFTYTATGPGGTSAAATVTVTVNPVPVAVSRTINAAAGIAVEVELTEGATGGPFTGAALVSLSPAQAGTATIAQQGTGDDARYVLTFTPAAAFSGVATATFTLDNAFATSAEASIEFQVTSRPDPTLDAEVQGLLNAQAQATRRFASAQLNNFQRRLESLHHGGTGFSNGVTFQANTPHCRDGMQGAAGAQSLPNQLCNQQTSERDGVNPGLRDASAVDAGNASQSNNPFGLWTGGAIRSGNQDSRNNRARVDFETDGLSVGGDYRVNDRFAIGLGLGWGRDDSEIGNQGSRSEGKAYTLAGYASYHPGKLFLDALVGYQDLSYELRRYVTANGGHVSGSRDGGQWFASLSTGADLQYASFKLTPYARLDLARATLDGYTEQGDALYALHYQDMDVDSSTGNLGLRMDFQKTTSWGALTPQLRLEYQYDFQGNGSATMQYADLMSGPFYRTSLPVFDRSRFLLGIGLGFNADNGLSTRIEYNGVVDDSNGTDHGVMLNIEKRY</sequence>
<evidence type="ECO:0000259" key="2">
    <source>
        <dbReference type="PROSITE" id="PS51208"/>
    </source>
</evidence>
<keyword evidence="4" id="KW-1185">Reference proteome</keyword>
<dbReference type="InterPro" id="IPR005546">
    <property type="entry name" value="Autotransporte_beta"/>
</dbReference>
<dbReference type="Gene3D" id="2.60.40.10">
    <property type="entry name" value="Immunoglobulins"/>
    <property type="match status" value="10"/>
</dbReference>
<dbReference type="Gene3D" id="2.40.128.130">
    <property type="entry name" value="Autotransporter beta-domain"/>
    <property type="match status" value="1"/>
</dbReference>
<dbReference type="SUPFAM" id="SSF103515">
    <property type="entry name" value="Autotransporter"/>
    <property type="match status" value="1"/>
</dbReference>
<dbReference type="InterPro" id="IPR013783">
    <property type="entry name" value="Ig-like_fold"/>
</dbReference>
<dbReference type="GO" id="GO:0005509">
    <property type="term" value="F:calcium ion binding"/>
    <property type="evidence" value="ECO:0007669"/>
    <property type="project" value="InterPro"/>
</dbReference>
<dbReference type="PANTHER" id="PTHR37494:SF1">
    <property type="entry name" value="STAPHYLOCOCCUS AUREUS SURFACE PROTEIN A"/>
    <property type="match status" value="1"/>
</dbReference>
<evidence type="ECO:0000256" key="1">
    <source>
        <dbReference type="SAM" id="SignalP"/>
    </source>
</evidence>
<dbReference type="STRING" id="428993.SAMN06296058_1874"/>
<name>A0A1T5KNV1_9GAMM</name>
<dbReference type="OrthoDB" id="5720638at2"/>
<keyword evidence="1" id="KW-0732">Signal</keyword>
<proteinExistence type="predicted"/>
<evidence type="ECO:0000313" key="3">
    <source>
        <dbReference type="EMBL" id="SKC65367.1"/>
    </source>
</evidence>
<reference evidence="3 4" key="1">
    <citation type="submission" date="2017-02" db="EMBL/GenBank/DDBJ databases">
        <authorList>
            <person name="Peterson S.W."/>
        </authorList>
    </citation>
    <scope>NUCLEOTIDE SEQUENCE [LARGE SCALE GENOMIC DNA]</scope>
    <source>
        <strain evidence="3 4">P15</strain>
    </source>
</reference>
<dbReference type="Pfam" id="PF05345">
    <property type="entry name" value="He_PIG"/>
    <property type="match status" value="9"/>
</dbReference>
<dbReference type="PANTHER" id="PTHR37494">
    <property type="entry name" value="HEMAGGLUTININ"/>
    <property type="match status" value="1"/>
</dbReference>
<dbReference type="InterPro" id="IPR036709">
    <property type="entry name" value="Autotransporte_beta_dom_sf"/>
</dbReference>
<dbReference type="Pfam" id="PF17963">
    <property type="entry name" value="Big_9"/>
    <property type="match status" value="2"/>
</dbReference>
<dbReference type="EMBL" id="FUZV01000001">
    <property type="protein sequence ID" value="SKC65367.1"/>
    <property type="molecule type" value="Genomic_DNA"/>
</dbReference>
<evidence type="ECO:0000313" key="4">
    <source>
        <dbReference type="Proteomes" id="UP000190341"/>
    </source>
</evidence>
<accession>A0A1T5KNV1</accession>
<protein>
    <submittedName>
        <fullName evidence="3">Uncharacterized protein YhjY, contains autotransporter beta-barrel domain</fullName>
    </submittedName>
</protein>
<feature type="domain" description="Autotransporter" evidence="2">
    <location>
        <begin position="1303"/>
        <end position="1581"/>
    </location>
</feature>
<dbReference type="InterPro" id="IPR015919">
    <property type="entry name" value="Cadherin-like_sf"/>
</dbReference>
<dbReference type="Pfam" id="PF03797">
    <property type="entry name" value="Autotransporter"/>
    <property type="match status" value="1"/>
</dbReference>
<dbReference type="PROSITE" id="PS51208">
    <property type="entry name" value="AUTOTRANSPORTER"/>
    <property type="match status" value="1"/>
</dbReference>